<dbReference type="InterPro" id="IPR013216">
    <property type="entry name" value="Methyltransf_11"/>
</dbReference>
<dbReference type="AlphaFoldDB" id="A0A7R8ZZ05"/>
<keyword evidence="2" id="KW-0808">Transferase</keyword>
<dbReference type="GO" id="GO:0032259">
    <property type="term" value="P:methylation"/>
    <property type="evidence" value="ECO:0007669"/>
    <property type="project" value="UniProtKB-KW"/>
</dbReference>
<dbReference type="SUPFAM" id="SSF53335">
    <property type="entry name" value="S-adenosyl-L-methionine-dependent methyltransferases"/>
    <property type="match status" value="1"/>
</dbReference>
<dbReference type="Pfam" id="PF08241">
    <property type="entry name" value="Methyltransf_11"/>
    <property type="match status" value="1"/>
</dbReference>
<feature type="domain" description="Methyltransferase type 11" evidence="6">
    <location>
        <begin position="36"/>
        <end position="132"/>
    </location>
</feature>
<dbReference type="Gene3D" id="3.40.50.150">
    <property type="entry name" value="Vaccinia Virus protein VP39"/>
    <property type="match status" value="1"/>
</dbReference>
<name>A0A7R8ZZ05_9CRUS</name>
<protein>
    <recommendedName>
        <fullName evidence="3">Arginine-hydroxylase NDUFAF5, mitochondrial</fullName>
    </recommendedName>
    <alternativeName>
        <fullName evidence="4">NADH dehydrogenase [ubiquinone] 1 alpha subcomplex assembly factor 5</fullName>
    </alternativeName>
    <alternativeName>
        <fullName evidence="5">Putative methyltransferase NDUFAF5</fullName>
    </alternativeName>
</protein>
<dbReference type="InterPro" id="IPR050602">
    <property type="entry name" value="Malonyl-ACP_OMT"/>
</dbReference>
<dbReference type="OrthoDB" id="271595at2759"/>
<dbReference type="PANTHER" id="PTHR13090:SF1">
    <property type="entry name" value="ARGININE-HYDROXYLASE NDUFAF5, MITOCHONDRIAL"/>
    <property type="match status" value="1"/>
</dbReference>
<dbReference type="CDD" id="cd02440">
    <property type="entry name" value="AdoMet_MTases"/>
    <property type="match status" value="1"/>
</dbReference>
<evidence type="ECO:0000256" key="1">
    <source>
        <dbReference type="ARBA" id="ARBA00022603"/>
    </source>
</evidence>
<reference evidence="7" key="1">
    <citation type="submission" date="2020-11" db="EMBL/GenBank/DDBJ databases">
        <authorList>
            <person name="Tran Van P."/>
        </authorList>
    </citation>
    <scope>NUCLEOTIDE SEQUENCE</scope>
</reference>
<accession>A0A7R8ZZ05</accession>
<keyword evidence="1" id="KW-0489">Methyltransferase</keyword>
<evidence type="ECO:0000259" key="6">
    <source>
        <dbReference type="Pfam" id="PF08241"/>
    </source>
</evidence>
<dbReference type="PANTHER" id="PTHR13090">
    <property type="entry name" value="ARGININE-HYDROXYLASE NDUFAF5, MITOCHONDRIAL"/>
    <property type="match status" value="1"/>
</dbReference>
<dbReference type="EMBL" id="OB737569">
    <property type="protein sequence ID" value="CAD7239700.1"/>
    <property type="molecule type" value="Genomic_DNA"/>
</dbReference>
<sequence>SAAAARYDAAAALQQEVANRLLGRLDYIRHQPATVVDLGAGTGYCSERLLKRYPKSRLLAMDFAEGMLERARKRGRLLRRPLPVCGDARALPVADDSVDLLFSSLMLQWCHPVDEYFGEFNRVLRPGGLLMFSTFGPDTLRELKSAWGEVDKAVHVHNFLDMHDLGDAMVRSGLADPVVDAERIT</sequence>
<evidence type="ECO:0000313" key="7">
    <source>
        <dbReference type="EMBL" id="CAD7239700.1"/>
    </source>
</evidence>
<feature type="non-terminal residue" evidence="7">
    <location>
        <position position="185"/>
    </location>
</feature>
<dbReference type="GO" id="GO:0008757">
    <property type="term" value="F:S-adenosylmethionine-dependent methyltransferase activity"/>
    <property type="evidence" value="ECO:0007669"/>
    <property type="project" value="InterPro"/>
</dbReference>
<dbReference type="InterPro" id="IPR029063">
    <property type="entry name" value="SAM-dependent_MTases_sf"/>
</dbReference>
<organism evidence="7">
    <name type="scientific">Cyprideis torosa</name>
    <dbReference type="NCBI Taxonomy" id="163714"/>
    <lineage>
        <taxon>Eukaryota</taxon>
        <taxon>Metazoa</taxon>
        <taxon>Ecdysozoa</taxon>
        <taxon>Arthropoda</taxon>
        <taxon>Crustacea</taxon>
        <taxon>Oligostraca</taxon>
        <taxon>Ostracoda</taxon>
        <taxon>Podocopa</taxon>
        <taxon>Podocopida</taxon>
        <taxon>Cytherocopina</taxon>
        <taxon>Cytheroidea</taxon>
        <taxon>Cytherideidae</taxon>
        <taxon>Cyprideis</taxon>
    </lineage>
</organism>
<evidence type="ECO:0000256" key="2">
    <source>
        <dbReference type="ARBA" id="ARBA00022679"/>
    </source>
</evidence>
<gene>
    <name evidence="7" type="ORF">CTOB1V02_LOCUS17515</name>
</gene>
<feature type="non-terminal residue" evidence="7">
    <location>
        <position position="1"/>
    </location>
</feature>
<proteinExistence type="predicted"/>
<evidence type="ECO:0000256" key="3">
    <source>
        <dbReference type="ARBA" id="ARBA00040937"/>
    </source>
</evidence>
<evidence type="ECO:0000256" key="4">
    <source>
        <dbReference type="ARBA" id="ARBA00041833"/>
    </source>
</evidence>
<evidence type="ECO:0000256" key="5">
    <source>
        <dbReference type="ARBA" id="ARBA00042549"/>
    </source>
</evidence>